<dbReference type="OrthoDB" id="10352372at2759"/>
<feature type="compositionally biased region" description="Basic and acidic residues" evidence="1">
    <location>
        <begin position="148"/>
        <end position="181"/>
    </location>
</feature>
<reference evidence="2" key="1">
    <citation type="submission" date="2021-07" db="EMBL/GenBank/DDBJ databases">
        <title>Elsinoe batatas strain:CRI-CJ2 Genome sequencing and assembly.</title>
        <authorList>
            <person name="Huang L."/>
        </authorList>
    </citation>
    <scope>NUCLEOTIDE SEQUENCE</scope>
    <source>
        <strain evidence="2">CRI-CJ2</strain>
    </source>
</reference>
<dbReference type="EMBL" id="JAESVG020000007">
    <property type="protein sequence ID" value="KAG8625998.1"/>
    <property type="molecule type" value="Genomic_DNA"/>
</dbReference>
<accession>A0A8K0L0J4</accession>
<sequence length="200" mass="22620">MQPVQPDPYMLVTGVAVAVFTPYTYCIFKYGQYVIDTAQELWAEIFDFQLGEEHYQWMFDDKPDVESDEVSRIVGQDCHGMERGCISNGQRSIEQSAATITTSNAIVESGESRADDESSDTSSPKKNIKPDTTWAADVYPLAAGDKSPTQRDPVDEQPKERHPSAGKNEDYEKLSLGSDHDSTDEEWEKSWWTNKPLRRV</sequence>
<feature type="region of interest" description="Disordered" evidence="1">
    <location>
        <begin position="101"/>
        <end position="200"/>
    </location>
</feature>
<dbReference type="AlphaFoldDB" id="A0A8K0L0J4"/>
<protein>
    <submittedName>
        <fullName evidence="2">Uncharacterized protein</fullName>
    </submittedName>
</protein>
<name>A0A8K0L0J4_9PEZI</name>
<evidence type="ECO:0000313" key="2">
    <source>
        <dbReference type="EMBL" id="KAG8625998.1"/>
    </source>
</evidence>
<evidence type="ECO:0000313" key="3">
    <source>
        <dbReference type="Proteomes" id="UP000809789"/>
    </source>
</evidence>
<gene>
    <name evidence="2" type="ORF">KVT40_006399</name>
</gene>
<keyword evidence="3" id="KW-1185">Reference proteome</keyword>
<dbReference type="Proteomes" id="UP000809789">
    <property type="component" value="Unassembled WGS sequence"/>
</dbReference>
<comment type="caution">
    <text evidence="2">The sequence shown here is derived from an EMBL/GenBank/DDBJ whole genome shotgun (WGS) entry which is preliminary data.</text>
</comment>
<evidence type="ECO:0000256" key="1">
    <source>
        <dbReference type="SAM" id="MobiDB-lite"/>
    </source>
</evidence>
<organism evidence="2 3">
    <name type="scientific">Elsinoe batatas</name>
    <dbReference type="NCBI Taxonomy" id="2601811"/>
    <lineage>
        <taxon>Eukaryota</taxon>
        <taxon>Fungi</taxon>
        <taxon>Dikarya</taxon>
        <taxon>Ascomycota</taxon>
        <taxon>Pezizomycotina</taxon>
        <taxon>Dothideomycetes</taxon>
        <taxon>Dothideomycetidae</taxon>
        <taxon>Myriangiales</taxon>
        <taxon>Elsinoaceae</taxon>
        <taxon>Elsinoe</taxon>
    </lineage>
</organism>
<proteinExistence type="predicted"/>